<proteinExistence type="predicted"/>
<sequence>MKEGVIYDLNKIDMIEGLKLDFFRVDYFLTRKESKPYLCQICKLNEICQNDFDYECIEASDFLFKPRKMRCITCGENEAINDSYKECEGCIIKHAKKSIVYTVKDDFLDSLIKKNNKALRG</sequence>
<accession>X1HAF5</accession>
<dbReference type="AlphaFoldDB" id="X1HAF5"/>
<evidence type="ECO:0000313" key="1">
    <source>
        <dbReference type="EMBL" id="GAH50829.1"/>
    </source>
</evidence>
<gene>
    <name evidence="1" type="ORF">S03H2_31762</name>
</gene>
<dbReference type="EMBL" id="BARU01019280">
    <property type="protein sequence ID" value="GAH50829.1"/>
    <property type="molecule type" value="Genomic_DNA"/>
</dbReference>
<protein>
    <submittedName>
        <fullName evidence="1">Uncharacterized protein</fullName>
    </submittedName>
</protein>
<comment type="caution">
    <text evidence="1">The sequence shown here is derived from an EMBL/GenBank/DDBJ whole genome shotgun (WGS) entry which is preliminary data.</text>
</comment>
<organism evidence="1">
    <name type="scientific">marine sediment metagenome</name>
    <dbReference type="NCBI Taxonomy" id="412755"/>
    <lineage>
        <taxon>unclassified sequences</taxon>
        <taxon>metagenomes</taxon>
        <taxon>ecological metagenomes</taxon>
    </lineage>
</organism>
<reference evidence="1" key="1">
    <citation type="journal article" date="2014" name="Front. Microbiol.">
        <title>High frequency of phylogenetically diverse reductive dehalogenase-homologous genes in deep subseafloor sedimentary metagenomes.</title>
        <authorList>
            <person name="Kawai M."/>
            <person name="Futagami T."/>
            <person name="Toyoda A."/>
            <person name="Takaki Y."/>
            <person name="Nishi S."/>
            <person name="Hori S."/>
            <person name="Arai W."/>
            <person name="Tsubouchi T."/>
            <person name="Morono Y."/>
            <person name="Uchiyama I."/>
            <person name="Ito T."/>
            <person name="Fujiyama A."/>
            <person name="Inagaki F."/>
            <person name="Takami H."/>
        </authorList>
    </citation>
    <scope>NUCLEOTIDE SEQUENCE</scope>
    <source>
        <strain evidence="1">Expedition CK06-06</strain>
    </source>
</reference>
<name>X1HAF5_9ZZZZ</name>